<dbReference type="OMA" id="EWWFLTT"/>
<keyword evidence="2" id="KW-1185">Reference proteome</keyword>
<proteinExistence type="predicted"/>
<protein>
    <submittedName>
        <fullName evidence="1">Uncharacterized protein</fullName>
    </submittedName>
</protein>
<feature type="non-terminal residue" evidence="1">
    <location>
        <position position="161"/>
    </location>
</feature>
<reference evidence="1 2" key="1">
    <citation type="submission" date="2013-11" db="EMBL/GenBank/DDBJ databases">
        <title>Genome sequencing of Stegodyphus mimosarum.</title>
        <authorList>
            <person name="Bechsgaard J."/>
        </authorList>
    </citation>
    <scope>NUCLEOTIDE SEQUENCE [LARGE SCALE GENOMIC DNA]</scope>
</reference>
<name>A0A087U6W6_STEMI</name>
<sequence length="161" mass="18369">MDLEYTLFVICYMALFTCSREIPLELSNGTPTPANGSKAEIQVTSLVNSTEEVTDKDTSSGSRLNYARILPERTTLGYEEWWFLTTRRPIISFKDFPGRPGVATWKELSPSVAADDRKRRKTSNPTAAGVSSSCRMLKGFDDVTLILKVLWIAYWFPFYYW</sequence>
<dbReference type="OrthoDB" id="6410029at2759"/>
<dbReference type="EMBL" id="KK118493">
    <property type="protein sequence ID" value="KFM73105.1"/>
    <property type="molecule type" value="Genomic_DNA"/>
</dbReference>
<organism evidence="1 2">
    <name type="scientific">Stegodyphus mimosarum</name>
    <name type="common">African social velvet spider</name>
    <dbReference type="NCBI Taxonomy" id="407821"/>
    <lineage>
        <taxon>Eukaryota</taxon>
        <taxon>Metazoa</taxon>
        <taxon>Ecdysozoa</taxon>
        <taxon>Arthropoda</taxon>
        <taxon>Chelicerata</taxon>
        <taxon>Arachnida</taxon>
        <taxon>Araneae</taxon>
        <taxon>Araneomorphae</taxon>
        <taxon>Entelegynae</taxon>
        <taxon>Eresoidea</taxon>
        <taxon>Eresidae</taxon>
        <taxon>Stegodyphus</taxon>
    </lineage>
</organism>
<dbReference type="Proteomes" id="UP000054359">
    <property type="component" value="Unassembled WGS sequence"/>
</dbReference>
<evidence type="ECO:0000313" key="2">
    <source>
        <dbReference type="Proteomes" id="UP000054359"/>
    </source>
</evidence>
<accession>A0A087U6W6</accession>
<gene>
    <name evidence="1" type="ORF">X975_22124</name>
</gene>
<evidence type="ECO:0000313" key="1">
    <source>
        <dbReference type="EMBL" id="KFM73105.1"/>
    </source>
</evidence>
<dbReference type="AlphaFoldDB" id="A0A087U6W6"/>